<protein>
    <recommendedName>
        <fullName evidence="2">BON domain-containing protein</fullName>
    </recommendedName>
</protein>
<evidence type="ECO:0000313" key="4">
    <source>
        <dbReference type="Proteomes" id="UP000536179"/>
    </source>
</evidence>
<accession>A0A7W5E638</accession>
<dbReference type="Gene3D" id="3.30.1340.30">
    <property type="match status" value="1"/>
</dbReference>
<feature type="domain" description="BON" evidence="2">
    <location>
        <begin position="154"/>
        <end position="223"/>
    </location>
</feature>
<dbReference type="PROSITE" id="PS50914">
    <property type="entry name" value="BON"/>
    <property type="match status" value="1"/>
</dbReference>
<name>A0A7W5E638_9BACT</name>
<evidence type="ECO:0000313" key="3">
    <source>
        <dbReference type="EMBL" id="MBB3210409.1"/>
    </source>
</evidence>
<comment type="caution">
    <text evidence="3">The sequence shown here is derived from an EMBL/GenBank/DDBJ whole genome shotgun (WGS) entry which is preliminary data.</text>
</comment>
<dbReference type="RefSeq" id="WP_246421255.1">
    <property type="nucleotide sequence ID" value="NZ_JACHXU010000037.1"/>
</dbReference>
<dbReference type="Pfam" id="PF04972">
    <property type="entry name" value="BON"/>
    <property type="match status" value="1"/>
</dbReference>
<dbReference type="AlphaFoldDB" id="A0A7W5E638"/>
<feature type="chain" id="PRO_5031193916" description="BON domain-containing protein" evidence="1">
    <location>
        <begin position="33"/>
        <end position="223"/>
    </location>
</feature>
<sequence length="223" mass="22632">MNLSNSTTGLPRFFALVAAMLVSAALATPSFAQPATEQQEGAIGGITPDEAFSSGVERTGVVGQSATAAPVGASAASNAGASAAGGGRNAFGGGFGGGFGAAFGNLFNNNNANSSNSTPPIRTRLRSRVELPASVMQSRLPRQAVAENRFRTAGTLKPRTNVGSGASFGTAANAYSGVNVQIQDQTAILNGTVANESDRRMSELLMRLEPGVSKVQNRISVSP</sequence>
<reference evidence="3 4" key="1">
    <citation type="submission" date="2020-08" db="EMBL/GenBank/DDBJ databases">
        <title>Genomic Encyclopedia of Type Strains, Phase III (KMG-III): the genomes of soil and plant-associated and newly described type strains.</title>
        <authorList>
            <person name="Whitman W."/>
        </authorList>
    </citation>
    <scope>NUCLEOTIDE SEQUENCE [LARGE SCALE GENOMIC DNA]</scope>
    <source>
        <strain evidence="3 4">CECT 8075</strain>
    </source>
</reference>
<evidence type="ECO:0000259" key="2">
    <source>
        <dbReference type="PROSITE" id="PS50914"/>
    </source>
</evidence>
<proteinExistence type="predicted"/>
<feature type="signal peptide" evidence="1">
    <location>
        <begin position="1"/>
        <end position="32"/>
    </location>
</feature>
<dbReference type="InterPro" id="IPR007055">
    <property type="entry name" value="BON_dom"/>
</dbReference>
<gene>
    <name evidence="3" type="ORF">FHS27_006256</name>
</gene>
<keyword evidence="4" id="KW-1185">Reference proteome</keyword>
<evidence type="ECO:0000256" key="1">
    <source>
        <dbReference type="SAM" id="SignalP"/>
    </source>
</evidence>
<organism evidence="3 4">
    <name type="scientific">Aporhodopirellula rubra</name>
    <dbReference type="NCBI Taxonomy" id="980271"/>
    <lineage>
        <taxon>Bacteria</taxon>
        <taxon>Pseudomonadati</taxon>
        <taxon>Planctomycetota</taxon>
        <taxon>Planctomycetia</taxon>
        <taxon>Pirellulales</taxon>
        <taxon>Pirellulaceae</taxon>
        <taxon>Aporhodopirellula</taxon>
    </lineage>
</organism>
<dbReference type="Proteomes" id="UP000536179">
    <property type="component" value="Unassembled WGS sequence"/>
</dbReference>
<keyword evidence="1" id="KW-0732">Signal</keyword>
<dbReference type="EMBL" id="JACHXU010000037">
    <property type="protein sequence ID" value="MBB3210409.1"/>
    <property type="molecule type" value="Genomic_DNA"/>
</dbReference>